<keyword evidence="3" id="KW-1185">Reference proteome</keyword>
<dbReference type="InterPro" id="IPR036291">
    <property type="entry name" value="NAD(P)-bd_dom_sf"/>
</dbReference>
<dbReference type="GO" id="GO:0016491">
    <property type="term" value="F:oxidoreductase activity"/>
    <property type="evidence" value="ECO:0007669"/>
    <property type="project" value="UniProtKB-KW"/>
</dbReference>
<dbReference type="SUPFAM" id="SSF51735">
    <property type="entry name" value="NAD(P)-binding Rossmann-fold domains"/>
    <property type="match status" value="1"/>
</dbReference>
<gene>
    <name evidence="2" type="ORF">B0T14DRAFT_535653</name>
</gene>
<dbReference type="Proteomes" id="UP001175000">
    <property type="component" value="Unassembled WGS sequence"/>
</dbReference>
<keyword evidence="1" id="KW-0560">Oxidoreductase</keyword>
<proteinExistence type="predicted"/>
<dbReference type="AlphaFoldDB" id="A0AA39WW77"/>
<accession>A0AA39WW77</accession>
<dbReference type="PANTHER" id="PTHR43157:SF31">
    <property type="entry name" value="PHOSPHATIDYLINOSITOL-GLYCAN BIOSYNTHESIS CLASS F PROTEIN"/>
    <property type="match status" value="1"/>
</dbReference>
<evidence type="ECO:0000313" key="3">
    <source>
        <dbReference type="Proteomes" id="UP001175000"/>
    </source>
</evidence>
<comment type="caution">
    <text evidence="2">The sequence shown here is derived from an EMBL/GenBank/DDBJ whole genome shotgun (WGS) entry which is preliminary data.</text>
</comment>
<evidence type="ECO:0000313" key="2">
    <source>
        <dbReference type="EMBL" id="KAK0622395.1"/>
    </source>
</evidence>
<name>A0AA39WW77_9PEZI</name>
<reference evidence="2" key="1">
    <citation type="submission" date="2023-06" db="EMBL/GenBank/DDBJ databases">
        <title>Genome-scale phylogeny and comparative genomics of the fungal order Sordariales.</title>
        <authorList>
            <consortium name="Lawrence Berkeley National Laboratory"/>
            <person name="Hensen N."/>
            <person name="Bonometti L."/>
            <person name="Westerberg I."/>
            <person name="Brannstrom I.O."/>
            <person name="Guillou S."/>
            <person name="Cros-Aarteil S."/>
            <person name="Calhoun S."/>
            <person name="Haridas S."/>
            <person name="Kuo A."/>
            <person name="Mondo S."/>
            <person name="Pangilinan J."/>
            <person name="Riley R."/>
            <person name="Labutti K."/>
            <person name="Andreopoulos B."/>
            <person name="Lipzen A."/>
            <person name="Chen C."/>
            <person name="Yanf M."/>
            <person name="Daum C."/>
            <person name="Ng V."/>
            <person name="Clum A."/>
            <person name="Steindorff A."/>
            <person name="Ohm R."/>
            <person name="Martin F."/>
            <person name="Silar P."/>
            <person name="Natvig D."/>
            <person name="Lalanne C."/>
            <person name="Gautier V."/>
            <person name="Ament-Velasquez S.L."/>
            <person name="Kruys A."/>
            <person name="Hutchinson M.I."/>
            <person name="Powell A.J."/>
            <person name="Barry K."/>
            <person name="Miller A.N."/>
            <person name="Grigoriev I.V."/>
            <person name="Debuchy R."/>
            <person name="Gladieux P."/>
            <person name="Thoren M.H."/>
            <person name="Johannesson H."/>
        </authorList>
    </citation>
    <scope>NUCLEOTIDE SEQUENCE</scope>
    <source>
        <strain evidence="2">CBS 606.72</strain>
    </source>
</reference>
<dbReference type="EMBL" id="JAULSU010000003">
    <property type="protein sequence ID" value="KAK0622395.1"/>
    <property type="molecule type" value="Genomic_DNA"/>
</dbReference>
<dbReference type="InterPro" id="IPR002347">
    <property type="entry name" value="SDR_fam"/>
</dbReference>
<evidence type="ECO:0000256" key="1">
    <source>
        <dbReference type="ARBA" id="ARBA00023002"/>
    </source>
</evidence>
<dbReference type="PRINTS" id="PR00081">
    <property type="entry name" value="GDHRDH"/>
</dbReference>
<dbReference type="Pfam" id="PF00106">
    <property type="entry name" value="adh_short"/>
    <property type="match status" value="1"/>
</dbReference>
<dbReference type="Gene3D" id="3.40.50.720">
    <property type="entry name" value="NAD(P)-binding Rossmann-like Domain"/>
    <property type="match status" value="1"/>
</dbReference>
<dbReference type="PANTHER" id="PTHR43157">
    <property type="entry name" value="PHOSPHATIDYLINOSITOL-GLYCAN BIOSYNTHESIS CLASS F PROTEIN-RELATED"/>
    <property type="match status" value="1"/>
</dbReference>
<organism evidence="2 3">
    <name type="scientific">Immersiella caudata</name>
    <dbReference type="NCBI Taxonomy" id="314043"/>
    <lineage>
        <taxon>Eukaryota</taxon>
        <taxon>Fungi</taxon>
        <taxon>Dikarya</taxon>
        <taxon>Ascomycota</taxon>
        <taxon>Pezizomycotina</taxon>
        <taxon>Sordariomycetes</taxon>
        <taxon>Sordariomycetidae</taxon>
        <taxon>Sordariales</taxon>
        <taxon>Lasiosphaeriaceae</taxon>
        <taxon>Immersiella</taxon>
    </lineage>
</organism>
<protein>
    <submittedName>
        <fullName evidence="2">Uncharacterized protein</fullName>
    </submittedName>
</protein>
<sequence>MPSLGDFIHAQYLLKIPIPTHSFASRTILITGANGGLGQETAQHFVRLGASKVILACRSLAKGKITKLAIEKALGCGPSVLEVWELDLESPSSISALVSRVNTLERVDVVVNNAGIHTMSGFRTVYGTERALGVNTIGTFLLAFQLLPKMKETAGRYVVTPVMTTVTSALYEGAKYPEGCEDAFAWCADEGNVEATGMAAQYDLSKLLQVYVLIRLAERVDGLGNDLAGVVKVFMKVFQAMTARTAEEGARLVVQSASAGREQHGKYMRCGEVRAYHPVALDKNMGDEVWRALCNRLQELQPGVMRCLE</sequence>